<evidence type="ECO:0000256" key="1">
    <source>
        <dbReference type="SAM" id="MobiDB-lite"/>
    </source>
</evidence>
<proteinExistence type="predicted"/>
<feature type="compositionally biased region" description="Low complexity" evidence="1">
    <location>
        <begin position="46"/>
        <end position="69"/>
    </location>
</feature>
<sequence>FGFEHELLVGRVIRGVKESCVETNGRLPEQPPPPNLAAMRPMLTHAEGAVEPPGPEPTVTTPSTPSSTSNPWRILIEAASCRRSGDIFIFPIASASSYFSTKGGLFFIASILRGLGRPFACL</sequence>
<accession>K0RWD0</accession>
<feature type="non-terminal residue" evidence="2">
    <location>
        <position position="1"/>
    </location>
</feature>
<keyword evidence="3" id="KW-1185">Reference proteome</keyword>
<comment type="caution">
    <text evidence="2">The sequence shown here is derived from an EMBL/GenBank/DDBJ whole genome shotgun (WGS) entry which is preliminary data.</text>
</comment>
<name>K0RWD0_THAOC</name>
<evidence type="ECO:0000313" key="2">
    <source>
        <dbReference type="EMBL" id="EJK58103.1"/>
    </source>
</evidence>
<dbReference type="AlphaFoldDB" id="K0RWD0"/>
<evidence type="ECO:0000313" key="3">
    <source>
        <dbReference type="Proteomes" id="UP000266841"/>
    </source>
</evidence>
<protein>
    <submittedName>
        <fullName evidence="2">Uncharacterized protein</fullName>
    </submittedName>
</protein>
<reference evidence="2 3" key="1">
    <citation type="journal article" date="2012" name="Genome Biol.">
        <title>Genome and low-iron response of an oceanic diatom adapted to chronic iron limitation.</title>
        <authorList>
            <person name="Lommer M."/>
            <person name="Specht M."/>
            <person name="Roy A.S."/>
            <person name="Kraemer L."/>
            <person name="Andreson R."/>
            <person name="Gutowska M.A."/>
            <person name="Wolf J."/>
            <person name="Bergner S.V."/>
            <person name="Schilhabel M.B."/>
            <person name="Klostermeier U.C."/>
            <person name="Beiko R.G."/>
            <person name="Rosenstiel P."/>
            <person name="Hippler M."/>
            <person name="Laroche J."/>
        </authorList>
    </citation>
    <scope>NUCLEOTIDE SEQUENCE [LARGE SCALE GENOMIC DNA]</scope>
    <source>
        <strain evidence="2 3">CCMP1005</strain>
    </source>
</reference>
<gene>
    <name evidence="2" type="ORF">THAOC_21797</name>
</gene>
<dbReference type="EMBL" id="AGNL01026183">
    <property type="protein sequence ID" value="EJK58103.1"/>
    <property type="molecule type" value="Genomic_DNA"/>
</dbReference>
<dbReference type="Proteomes" id="UP000266841">
    <property type="component" value="Unassembled WGS sequence"/>
</dbReference>
<feature type="region of interest" description="Disordered" evidence="1">
    <location>
        <begin position="44"/>
        <end position="70"/>
    </location>
</feature>
<organism evidence="2 3">
    <name type="scientific">Thalassiosira oceanica</name>
    <name type="common">Marine diatom</name>
    <dbReference type="NCBI Taxonomy" id="159749"/>
    <lineage>
        <taxon>Eukaryota</taxon>
        <taxon>Sar</taxon>
        <taxon>Stramenopiles</taxon>
        <taxon>Ochrophyta</taxon>
        <taxon>Bacillariophyta</taxon>
        <taxon>Coscinodiscophyceae</taxon>
        <taxon>Thalassiosirophycidae</taxon>
        <taxon>Thalassiosirales</taxon>
        <taxon>Thalassiosiraceae</taxon>
        <taxon>Thalassiosira</taxon>
    </lineage>
</organism>